<protein>
    <submittedName>
        <fullName evidence="1">Uncharacterized protein</fullName>
    </submittedName>
</protein>
<accession>A0A2N6Q5P6</accession>
<dbReference type="RefSeq" id="WP_052045894.1">
    <property type="nucleotide sequence ID" value="NZ_PNGI01000011.1"/>
</dbReference>
<evidence type="ECO:0000313" key="1">
    <source>
        <dbReference type="EMBL" id="PMC10277.1"/>
    </source>
</evidence>
<reference evidence="1 2" key="1">
    <citation type="submission" date="2017-09" db="EMBL/GenBank/DDBJ databases">
        <title>Bacterial strain isolated from the female urinary microbiota.</title>
        <authorList>
            <person name="Thomas-White K."/>
            <person name="Kumar N."/>
            <person name="Forster S."/>
            <person name="Putonti C."/>
            <person name="Lawley T."/>
            <person name="Wolfe A.J."/>
        </authorList>
    </citation>
    <scope>NUCLEOTIDE SEQUENCE [LARGE SCALE GENOMIC DNA]</scope>
    <source>
        <strain evidence="1 2">UMB0818</strain>
    </source>
</reference>
<evidence type="ECO:0000313" key="2">
    <source>
        <dbReference type="Proteomes" id="UP000235661"/>
    </source>
</evidence>
<sequence length="420" mass="47584">MRYFYICITFLYSVTVLGQETIKSFSDFFPDNTSKINGVLPIYQNRGRLYMEFNRKFDGREMVLQGQIDRGFNMIARPIKSLGVVKLSIPDSSTVVFLQPFYAERIIDPTSAYVNAFQLSNGPIVGQTYHAVAVSAMGNPIIDITDVVTYGMGWFDLSLYQNIRSVLPSMSRLTSVSESAEGVALTVERHYEVESEQYVYNSMAILLPSGSQPLWLSYAFRLLPSHDQPIRLAVPDIEVQTISFLDYTQNPYTMVSDSLVMRWNTDRMCVFYIDSMMPRQYQQAVSSGIIDWNASLKKIGVSVRLIVKPIVTGFVAAELPIVVAYDLGAVGVSSQKIVHPRTGEILWCRINIGHNPKHPISSSQLAKDIKCEVASILGVDPKATDQQCIPALKYLYYRPMHTTNVYKDRERLYRLINQRK</sequence>
<organism evidence="1 2">
    <name type="scientific">Hoylesella timonensis</name>
    <dbReference type="NCBI Taxonomy" id="386414"/>
    <lineage>
        <taxon>Bacteria</taxon>
        <taxon>Pseudomonadati</taxon>
        <taxon>Bacteroidota</taxon>
        <taxon>Bacteroidia</taxon>
        <taxon>Bacteroidales</taxon>
        <taxon>Prevotellaceae</taxon>
        <taxon>Hoylesella</taxon>
    </lineage>
</organism>
<dbReference type="Proteomes" id="UP000235661">
    <property type="component" value="Unassembled WGS sequence"/>
</dbReference>
<gene>
    <name evidence="1" type="ORF">CJ232_06380</name>
</gene>
<comment type="caution">
    <text evidence="1">The sequence shown here is derived from an EMBL/GenBank/DDBJ whole genome shotgun (WGS) entry which is preliminary data.</text>
</comment>
<proteinExistence type="predicted"/>
<name>A0A2N6Q5P6_9BACT</name>
<dbReference type="EMBL" id="PNGI01000011">
    <property type="protein sequence ID" value="PMC10277.1"/>
    <property type="molecule type" value="Genomic_DNA"/>
</dbReference>
<dbReference type="AlphaFoldDB" id="A0A2N6Q5P6"/>